<dbReference type="VEuPathDB" id="FungiDB:NEUTE1DRAFT_109739"/>
<keyword evidence="2" id="KW-1185">Reference proteome</keyword>
<evidence type="ECO:0000313" key="1">
    <source>
        <dbReference type="EMBL" id="EGO57503.1"/>
    </source>
</evidence>
<dbReference type="OrthoDB" id="10556339at2759"/>
<accession>F8MKX5</accession>
<name>F8MKX5_NEUT8</name>
<proteinExistence type="predicted"/>
<dbReference type="AlphaFoldDB" id="F8MKX5"/>
<organism evidence="1 2">
    <name type="scientific">Neurospora tetrasperma (strain FGSC 2508 / ATCC MYA-4615 / P0657)</name>
    <dbReference type="NCBI Taxonomy" id="510951"/>
    <lineage>
        <taxon>Eukaryota</taxon>
        <taxon>Fungi</taxon>
        <taxon>Dikarya</taxon>
        <taxon>Ascomycota</taxon>
        <taxon>Pezizomycotina</taxon>
        <taxon>Sordariomycetes</taxon>
        <taxon>Sordariomycetidae</taxon>
        <taxon>Sordariales</taxon>
        <taxon>Sordariaceae</taxon>
        <taxon>Neurospora</taxon>
    </lineage>
</organism>
<evidence type="ECO:0000313" key="2">
    <source>
        <dbReference type="Proteomes" id="UP000008065"/>
    </source>
</evidence>
<dbReference type="KEGG" id="nte:NEUTE1DRAFT109739"/>
<gene>
    <name evidence="1" type="ORF">NEUTE1DRAFT_109739</name>
</gene>
<dbReference type="EMBL" id="GL891304">
    <property type="protein sequence ID" value="EGO57503.1"/>
    <property type="molecule type" value="Genomic_DNA"/>
</dbReference>
<protein>
    <submittedName>
        <fullName evidence="1">Uncharacterized protein</fullName>
    </submittedName>
</protein>
<dbReference type="GeneID" id="20822471"/>
<dbReference type="HOGENOM" id="CLU_866256_0_0_1"/>
<dbReference type="RefSeq" id="XP_009850613.1">
    <property type="nucleotide sequence ID" value="XM_009852311.1"/>
</dbReference>
<dbReference type="Proteomes" id="UP000008065">
    <property type="component" value="Unassembled WGS sequence"/>
</dbReference>
<sequence length="287" mass="31989">MSPKGLMAAPQCVVHLLPPSVWPFCATKAAQVFHVVSGSDLMLKGELGPKVVVIMVVFQGTGKWFRSRSRCQRDVVPTSREVDVWGGVATAMSICVAVDDAVMDGVVVNGGNCSVRGELPTVVPSPATGQIYVKGTEFGDGRQCNRPAGVRQIPCKFHPCWPMCVQKRFSSKVPVLLFVRVETAKQIVNSLNVNFNSAAICTVCCMDRRTVDKPKTLARHCQPRWWQPVLLQFVTAEVHYTSITKIRLQLTFDLSVLRRRPNLRSQNLSYTFYANTRVLEQIKRKLI</sequence>
<reference evidence="2" key="1">
    <citation type="journal article" date="2011" name="Genetics">
        <title>Massive changes in genome architecture accompany the transition to self-fertility in the filamentous fungus Neurospora tetrasperma.</title>
        <authorList>
            <person name="Ellison C.E."/>
            <person name="Stajich J.E."/>
            <person name="Jacobson D.J."/>
            <person name="Natvig D.O."/>
            <person name="Lapidus A."/>
            <person name="Foster B."/>
            <person name="Aerts A."/>
            <person name="Riley R."/>
            <person name="Lindquist E.A."/>
            <person name="Grigoriev I.V."/>
            <person name="Taylor J.W."/>
        </authorList>
    </citation>
    <scope>NUCLEOTIDE SEQUENCE [LARGE SCALE GENOMIC DNA]</scope>
    <source>
        <strain evidence="2">FGSC 2508 / P0657</strain>
    </source>
</reference>